<evidence type="ECO:0000313" key="2">
    <source>
        <dbReference type="WBParaSite" id="nRc.2.0.1.t35182-RA"/>
    </source>
</evidence>
<accession>A0A915K905</accession>
<evidence type="ECO:0000313" key="1">
    <source>
        <dbReference type="Proteomes" id="UP000887565"/>
    </source>
</evidence>
<reference evidence="2" key="1">
    <citation type="submission" date="2022-11" db="UniProtKB">
        <authorList>
            <consortium name="WormBaseParasite"/>
        </authorList>
    </citation>
    <scope>IDENTIFICATION</scope>
</reference>
<proteinExistence type="predicted"/>
<sequence length="85" mass="10193">VLKFNQLNIHITELRDDIVQNFLGEIIENEWDKPVIVLNGEKNFIHVQFSVNNLIKTHFLRRFYDEQPENEILFGSLIHQVYILE</sequence>
<organism evidence="1 2">
    <name type="scientific">Romanomermis culicivorax</name>
    <name type="common">Nematode worm</name>
    <dbReference type="NCBI Taxonomy" id="13658"/>
    <lineage>
        <taxon>Eukaryota</taxon>
        <taxon>Metazoa</taxon>
        <taxon>Ecdysozoa</taxon>
        <taxon>Nematoda</taxon>
        <taxon>Enoplea</taxon>
        <taxon>Dorylaimia</taxon>
        <taxon>Mermithida</taxon>
        <taxon>Mermithoidea</taxon>
        <taxon>Mermithidae</taxon>
        <taxon>Romanomermis</taxon>
    </lineage>
</organism>
<dbReference type="WBParaSite" id="nRc.2.0.1.t35182-RA">
    <property type="protein sequence ID" value="nRc.2.0.1.t35182-RA"/>
    <property type="gene ID" value="nRc.2.0.1.g35182"/>
</dbReference>
<name>A0A915K905_ROMCU</name>
<keyword evidence="1" id="KW-1185">Reference proteome</keyword>
<protein>
    <submittedName>
        <fullName evidence="2">Uncharacterized protein</fullName>
    </submittedName>
</protein>
<dbReference type="Proteomes" id="UP000887565">
    <property type="component" value="Unplaced"/>
</dbReference>
<dbReference type="AlphaFoldDB" id="A0A915K905"/>